<dbReference type="SUPFAM" id="SSF53649">
    <property type="entry name" value="Alkaline phosphatase-like"/>
    <property type="match status" value="1"/>
</dbReference>
<dbReference type="Gene3D" id="3.30.1120.10">
    <property type="match status" value="1"/>
</dbReference>
<dbReference type="Gene3D" id="3.40.720.10">
    <property type="entry name" value="Alkaline Phosphatase, subunit A"/>
    <property type="match status" value="1"/>
</dbReference>
<proteinExistence type="predicted"/>
<accession>X0XSM5</accession>
<dbReference type="AlphaFoldDB" id="X0XSM5"/>
<comment type="caution">
    <text evidence="1">The sequence shown here is derived from an EMBL/GenBank/DDBJ whole genome shotgun (WGS) entry which is preliminary data.</text>
</comment>
<organism evidence="1">
    <name type="scientific">marine sediment metagenome</name>
    <dbReference type="NCBI Taxonomy" id="412755"/>
    <lineage>
        <taxon>unclassified sequences</taxon>
        <taxon>metagenomes</taxon>
        <taxon>ecological metagenomes</taxon>
    </lineage>
</organism>
<dbReference type="InterPro" id="IPR017850">
    <property type="entry name" value="Alkaline_phosphatase_core_sf"/>
</dbReference>
<reference evidence="1" key="1">
    <citation type="journal article" date="2014" name="Front. Microbiol.">
        <title>High frequency of phylogenetically diverse reductive dehalogenase-homologous genes in deep subseafloor sedimentary metagenomes.</title>
        <authorList>
            <person name="Kawai M."/>
            <person name="Futagami T."/>
            <person name="Toyoda A."/>
            <person name="Takaki Y."/>
            <person name="Nishi S."/>
            <person name="Hori S."/>
            <person name="Arai W."/>
            <person name="Tsubouchi T."/>
            <person name="Morono Y."/>
            <person name="Uchiyama I."/>
            <person name="Ito T."/>
            <person name="Fujiyama A."/>
            <person name="Inagaki F."/>
            <person name="Takami H."/>
        </authorList>
    </citation>
    <scope>NUCLEOTIDE SEQUENCE</scope>
    <source>
        <strain evidence="1">Expedition CK06-06</strain>
    </source>
</reference>
<feature type="non-terminal residue" evidence="1">
    <location>
        <position position="1"/>
    </location>
</feature>
<name>X0XSM5_9ZZZZ</name>
<evidence type="ECO:0000313" key="1">
    <source>
        <dbReference type="EMBL" id="GAG39643.1"/>
    </source>
</evidence>
<protein>
    <submittedName>
        <fullName evidence="1">Uncharacterized protein</fullName>
    </submittedName>
</protein>
<dbReference type="EMBL" id="BARS01044767">
    <property type="protein sequence ID" value="GAG39643.1"/>
    <property type="molecule type" value="Genomic_DNA"/>
</dbReference>
<sequence>DFYATLAAIVGVADRIPNDRAIDSIEQSAFLLGEQEHSNRESLLCFIGDELAAIKWRQFKIHFREFSTERGRRTKVDLAVPQLYNVEQDPKEQWDIMEPNTWIAEPLFPITLEYLKSAHQFPHIPTGGYAPVKGTGLDKPLTPRG</sequence>
<gene>
    <name evidence="1" type="ORF">S01H1_67574</name>
</gene>